<evidence type="ECO:0000259" key="4">
    <source>
        <dbReference type="Pfam" id="PF01048"/>
    </source>
</evidence>
<gene>
    <name evidence="5" type="primary">deoD</name>
    <name evidence="5" type="ORF">L21SP5_03722</name>
</gene>
<dbReference type="GO" id="GO:0004850">
    <property type="term" value="F:uridine phosphorylase activity"/>
    <property type="evidence" value="ECO:0007669"/>
    <property type="project" value="UniProtKB-EC"/>
</dbReference>
<dbReference type="InterPro" id="IPR000845">
    <property type="entry name" value="Nucleoside_phosphorylase_d"/>
</dbReference>
<dbReference type="SUPFAM" id="SSF53167">
    <property type="entry name" value="Purine and uridine phosphorylases"/>
    <property type="match status" value="1"/>
</dbReference>
<dbReference type="KEGG" id="blq:L21SP5_03722"/>
<evidence type="ECO:0000313" key="6">
    <source>
        <dbReference type="Proteomes" id="UP000064893"/>
    </source>
</evidence>
<name>A0A0S2I4H0_9BACT</name>
<evidence type="ECO:0000313" key="5">
    <source>
        <dbReference type="EMBL" id="ALO17320.1"/>
    </source>
</evidence>
<dbReference type="Pfam" id="PF01048">
    <property type="entry name" value="PNP_UDP_1"/>
    <property type="match status" value="1"/>
</dbReference>
<dbReference type="CDD" id="cd00436">
    <property type="entry name" value="UP_TbUP-like"/>
    <property type="match status" value="1"/>
</dbReference>
<evidence type="ECO:0000256" key="2">
    <source>
        <dbReference type="ARBA" id="ARBA00021980"/>
    </source>
</evidence>
<dbReference type="InterPro" id="IPR035994">
    <property type="entry name" value="Nucleoside_phosphorylase_sf"/>
</dbReference>
<dbReference type="OrthoDB" id="9772602at2"/>
<accession>A0A0S2I4H0</accession>
<dbReference type="EMBL" id="CP013118">
    <property type="protein sequence ID" value="ALO17320.1"/>
    <property type="molecule type" value="Genomic_DNA"/>
</dbReference>
<dbReference type="PANTHER" id="PTHR43691">
    <property type="entry name" value="URIDINE PHOSPHORYLASE"/>
    <property type="match status" value="1"/>
</dbReference>
<dbReference type="GO" id="GO:0005829">
    <property type="term" value="C:cytosol"/>
    <property type="evidence" value="ECO:0007669"/>
    <property type="project" value="TreeGrafter"/>
</dbReference>
<dbReference type="STRING" id="1307839.L21SP5_03722"/>
<keyword evidence="5" id="KW-0328">Glycosyltransferase</keyword>
<comment type="catalytic activity">
    <reaction evidence="3">
        <text>uridine + phosphate = alpha-D-ribose 1-phosphate + uracil</text>
        <dbReference type="Rhea" id="RHEA:24388"/>
        <dbReference type="ChEBI" id="CHEBI:16704"/>
        <dbReference type="ChEBI" id="CHEBI:17568"/>
        <dbReference type="ChEBI" id="CHEBI:43474"/>
        <dbReference type="ChEBI" id="CHEBI:57720"/>
        <dbReference type="EC" id="2.4.2.3"/>
    </reaction>
</comment>
<protein>
    <recommendedName>
        <fullName evidence="2">Uridine phosphorylase</fullName>
        <ecNumber evidence="1">2.4.2.3</ecNumber>
    </recommendedName>
</protein>
<evidence type="ECO:0000256" key="3">
    <source>
        <dbReference type="ARBA" id="ARBA00048447"/>
    </source>
</evidence>
<dbReference type="RefSeq" id="WP_057954606.1">
    <property type="nucleotide sequence ID" value="NZ_CP013118.1"/>
</dbReference>
<dbReference type="EC" id="2.4.2.3" evidence="1"/>
<dbReference type="PATRIC" id="fig|1307839.3.peg.3979"/>
<sequence length="290" mass="32492">MKQIQASELIVNPDGSIFHLHLKPEDIADTIILVGDQGRVDMIGGFFDEIELTRQNREFRSITGTYKGKRISVVSTGIGTDNIDIVINELDALANIDLEKRVVKDTHTQLSFVRIGTSGALQKDIPVDTPVISEIACGFDGLLNFYADRDKISNLVMENSFLEHMNYYKKLAVPYFVDADPDLYSILKPGCTNGITISAPGFYGPQGRVLRLDIKDPDVNDKISDFKLNGHRFTNYEMECSAIYGLSKLLGHRAVTICNIIANRMRGEYSKDYKEGLKKTITNVLDRLSY</sequence>
<dbReference type="AlphaFoldDB" id="A0A0S2I4H0"/>
<dbReference type="Proteomes" id="UP000064893">
    <property type="component" value="Chromosome"/>
</dbReference>
<reference evidence="5 6" key="1">
    <citation type="submission" date="2015-11" db="EMBL/GenBank/DDBJ databases">
        <title>Description and complete genome sequence of a novel strain predominating in hypersaline microbial mats and representing a new family of the Bacteriodetes phylum.</title>
        <authorList>
            <person name="Spring S."/>
            <person name="Bunk B."/>
            <person name="Sproer C."/>
            <person name="Klenk H.-P."/>
        </authorList>
    </citation>
    <scope>NUCLEOTIDE SEQUENCE [LARGE SCALE GENOMIC DNA]</scope>
    <source>
        <strain evidence="5 6">L21-Spi-D4</strain>
    </source>
</reference>
<dbReference type="PANTHER" id="PTHR43691:SF11">
    <property type="entry name" value="FI09636P-RELATED"/>
    <property type="match status" value="1"/>
</dbReference>
<dbReference type="Gene3D" id="3.40.50.1580">
    <property type="entry name" value="Nucleoside phosphorylase domain"/>
    <property type="match status" value="1"/>
</dbReference>
<organism evidence="5 6">
    <name type="scientific">Salinivirga cyanobacteriivorans</name>
    <dbReference type="NCBI Taxonomy" id="1307839"/>
    <lineage>
        <taxon>Bacteria</taxon>
        <taxon>Pseudomonadati</taxon>
        <taxon>Bacteroidota</taxon>
        <taxon>Bacteroidia</taxon>
        <taxon>Bacteroidales</taxon>
        <taxon>Salinivirgaceae</taxon>
        <taxon>Salinivirga</taxon>
    </lineage>
</organism>
<keyword evidence="5" id="KW-0808">Transferase</keyword>
<dbReference type="GO" id="GO:0004731">
    <property type="term" value="F:purine-nucleoside phosphorylase activity"/>
    <property type="evidence" value="ECO:0007669"/>
    <property type="project" value="TreeGrafter"/>
</dbReference>
<dbReference type="GO" id="GO:0006152">
    <property type="term" value="P:purine nucleoside catabolic process"/>
    <property type="evidence" value="ECO:0007669"/>
    <property type="project" value="TreeGrafter"/>
</dbReference>
<evidence type="ECO:0000256" key="1">
    <source>
        <dbReference type="ARBA" id="ARBA00011888"/>
    </source>
</evidence>
<proteinExistence type="predicted"/>
<feature type="domain" description="Nucleoside phosphorylase" evidence="4">
    <location>
        <begin position="31"/>
        <end position="267"/>
    </location>
</feature>
<keyword evidence="6" id="KW-1185">Reference proteome</keyword>